<feature type="domain" description="NAD(P)-binding" evidence="1">
    <location>
        <begin position="22"/>
        <end position="332"/>
    </location>
</feature>
<dbReference type="PANTHER" id="PTHR43000">
    <property type="entry name" value="DTDP-D-GLUCOSE 4,6-DEHYDRATASE-RELATED"/>
    <property type="match status" value="1"/>
</dbReference>
<dbReference type="EMBL" id="JAAOXG010000075">
    <property type="protein sequence ID" value="NNJ32905.1"/>
    <property type="molecule type" value="Genomic_DNA"/>
</dbReference>
<evidence type="ECO:0000313" key="2">
    <source>
        <dbReference type="EMBL" id="NNJ32905.1"/>
    </source>
</evidence>
<dbReference type="Proteomes" id="UP000539052">
    <property type="component" value="Unassembled WGS sequence"/>
</dbReference>
<dbReference type="InterPro" id="IPR016040">
    <property type="entry name" value="NAD(P)-bd_dom"/>
</dbReference>
<dbReference type="InterPro" id="IPR036291">
    <property type="entry name" value="NAD(P)-bd_dom_sf"/>
</dbReference>
<evidence type="ECO:0000313" key="3">
    <source>
        <dbReference type="Proteomes" id="UP000539052"/>
    </source>
</evidence>
<dbReference type="SUPFAM" id="SSF51735">
    <property type="entry name" value="NAD(P)-binding Rossmann-fold domains"/>
    <property type="match status" value="1"/>
</dbReference>
<evidence type="ECO:0000259" key="1">
    <source>
        <dbReference type="Pfam" id="PF16363"/>
    </source>
</evidence>
<accession>A0ABX1VWT2</accession>
<comment type="caution">
    <text evidence="2">The sequence shown here is derived from an EMBL/GenBank/DDBJ whole genome shotgun (WGS) entry which is preliminary data.</text>
</comment>
<dbReference type="Gene3D" id="3.90.25.10">
    <property type="entry name" value="UDP-galactose 4-epimerase, domain 1"/>
    <property type="match status" value="1"/>
</dbReference>
<dbReference type="GO" id="GO:0047733">
    <property type="term" value="F:CDP-glucose 4,6-dehydratase activity"/>
    <property type="evidence" value="ECO:0007669"/>
    <property type="project" value="UniProtKB-EC"/>
</dbReference>
<dbReference type="EC" id="4.2.1.45" evidence="2"/>
<keyword evidence="2" id="KW-0456">Lyase</keyword>
<gene>
    <name evidence="2" type="primary">rfbG</name>
    <name evidence="2" type="ORF">G9470_24410</name>
</gene>
<reference evidence="2 3" key="1">
    <citation type="submission" date="2020-03" db="EMBL/GenBank/DDBJ databases">
        <title>Genome Sequence of industrial isolate, B5A.</title>
        <authorList>
            <person name="Sharma S."/>
            <person name="Patil P.B."/>
            <person name="Korpole S."/>
        </authorList>
    </citation>
    <scope>NUCLEOTIDE SEQUENCE [LARGE SCALE GENOMIC DNA]</scope>
    <source>
        <strain evidence="2 3">PI-S10-B5A</strain>
    </source>
</reference>
<dbReference type="InterPro" id="IPR013445">
    <property type="entry name" value="CDP_4_6_deHydtase"/>
</dbReference>
<dbReference type="Gene3D" id="3.40.50.720">
    <property type="entry name" value="NAD(P)-binding Rossmann-like Domain"/>
    <property type="match status" value="1"/>
</dbReference>
<keyword evidence="3" id="KW-1185">Reference proteome</keyword>
<dbReference type="NCBIfam" id="TIGR02622">
    <property type="entry name" value="CDP_4_6_dhtase"/>
    <property type="match status" value="1"/>
</dbReference>
<dbReference type="RefSeq" id="WP_170823950.1">
    <property type="nucleotide sequence ID" value="NZ_JAAOXG010000075.1"/>
</dbReference>
<name>A0ABX1VWT2_9FIRM</name>
<organism evidence="2 3">
    <name type="scientific">Lacrimispora defluvii</name>
    <dbReference type="NCBI Taxonomy" id="2719233"/>
    <lineage>
        <taxon>Bacteria</taxon>
        <taxon>Bacillati</taxon>
        <taxon>Bacillota</taxon>
        <taxon>Clostridia</taxon>
        <taxon>Lachnospirales</taxon>
        <taxon>Lachnospiraceae</taxon>
        <taxon>Lacrimispora</taxon>
    </lineage>
</organism>
<sequence>MTNKTNDRWKEFSEFYKGKRVLLTGHTGFKGAWLSRMLIKAGAELTGYSLQSPTDPALFDVADLSGQMNSVIGDIRDLNHLKTVFEMAKPEIVFHLAAQPIVRDSYKDPVYTYETNVMGTVNILECIRLTETVRSFLNVTTDKVYENKEWEYGYRECDPLDGYDPYSNSKSCSELVTHSYAKSFFSHGKTAISTSRAGNVIGGGDFANDRIIPDCIRSAMKNQEIVLRNPDSTRPYQHVLEPLAVYMTIAMKQYEDSSYQGYYNVGPDDKDCVTTGELTNLFCEAWGQGITWSVTPDGGPHEANFLKLDCSKVKKVFGWTPRYGVKEAVEKTVEWTREYLAGADMIGIMDRQIEEFFNQ</sequence>
<dbReference type="Pfam" id="PF16363">
    <property type="entry name" value="GDP_Man_Dehyd"/>
    <property type="match status" value="1"/>
</dbReference>
<dbReference type="CDD" id="cd05252">
    <property type="entry name" value="CDP_GD_SDR_e"/>
    <property type="match status" value="1"/>
</dbReference>
<protein>
    <submittedName>
        <fullName evidence="2">CDP-glucose 4,6-dehydratase</fullName>
        <ecNumber evidence="2">4.2.1.45</ecNumber>
    </submittedName>
</protein>
<proteinExistence type="predicted"/>